<dbReference type="SUPFAM" id="SSF159709">
    <property type="entry name" value="PhnH-like"/>
    <property type="match status" value="1"/>
</dbReference>
<dbReference type="GO" id="GO:0016829">
    <property type="term" value="F:lyase activity"/>
    <property type="evidence" value="ECO:0007669"/>
    <property type="project" value="UniProtKB-KW"/>
</dbReference>
<keyword evidence="2" id="KW-1185">Reference proteome</keyword>
<protein>
    <submittedName>
        <fullName evidence="1">Phosphonate C-P lyase system protein PhnH</fullName>
    </submittedName>
</protein>
<proteinExistence type="predicted"/>
<dbReference type="Pfam" id="PF05845">
    <property type="entry name" value="PhnH"/>
    <property type="match status" value="1"/>
</dbReference>
<reference evidence="1 2" key="1">
    <citation type="submission" date="2016-11" db="EMBL/GenBank/DDBJ databases">
        <title>Complete genome sequence of Sulfitobacter sp. AM1-D1, a toxic bacteria associated with marine dinoflagellate Alexandrium minutum in East China Sea.</title>
        <authorList>
            <person name="Yang Q."/>
            <person name="Zhang X."/>
            <person name="Tian X."/>
        </authorList>
    </citation>
    <scope>NUCLEOTIDE SEQUENCE [LARGE SCALE GENOMIC DNA]</scope>
    <source>
        <strain evidence="1 2">AM1-D1</strain>
    </source>
</reference>
<evidence type="ECO:0000313" key="1">
    <source>
        <dbReference type="EMBL" id="APE44508.1"/>
    </source>
</evidence>
<name>A0A1J0WJK7_9RHOB</name>
<organism evidence="1 2">
    <name type="scientific">Sulfitobacter alexandrii</name>
    <dbReference type="NCBI Taxonomy" id="1917485"/>
    <lineage>
        <taxon>Bacteria</taxon>
        <taxon>Pseudomonadati</taxon>
        <taxon>Pseudomonadota</taxon>
        <taxon>Alphaproteobacteria</taxon>
        <taxon>Rhodobacterales</taxon>
        <taxon>Roseobacteraceae</taxon>
        <taxon>Sulfitobacter</taxon>
    </lineage>
</organism>
<dbReference type="NCBIfam" id="TIGR03292">
    <property type="entry name" value="PhnH_redo"/>
    <property type="match status" value="1"/>
</dbReference>
<dbReference type="InterPro" id="IPR038058">
    <property type="entry name" value="PhnH-like_sp"/>
</dbReference>
<dbReference type="PIRSF" id="PIRSF020680">
    <property type="entry name" value="PhnH"/>
    <property type="match status" value="1"/>
</dbReference>
<dbReference type="InterPro" id="IPR008772">
    <property type="entry name" value="Phosphonate_metab_PhnH"/>
</dbReference>
<gene>
    <name evidence="1" type="ORF">BOO69_14610</name>
</gene>
<dbReference type="Proteomes" id="UP000181897">
    <property type="component" value="Chromosome"/>
</dbReference>
<dbReference type="EMBL" id="CP018076">
    <property type="protein sequence ID" value="APE44508.1"/>
    <property type="molecule type" value="Genomic_DNA"/>
</dbReference>
<dbReference type="KEGG" id="suam:BOO69_14610"/>
<dbReference type="AlphaFoldDB" id="A0A1J0WJK7"/>
<evidence type="ECO:0000313" key="2">
    <source>
        <dbReference type="Proteomes" id="UP000181897"/>
    </source>
</evidence>
<keyword evidence="1" id="KW-0456">Lyase</keyword>
<accession>A0A1J0WJK7</accession>
<dbReference type="Gene3D" id="3.40.50.11310">
    <property type="entry name" value="Bacterial phosphonate metabolism protein PhnH"/>
    <property type="match status" value="1"/>
</dbReference>
<dbReference type="OrthoDB" id="9814509at2"/>
<sequence length="186" mass="19416">MQTQALTGGFADAPIEAATAFRTIMQVMARPGEIASIGGAVPPAPLSVAAGTLLLTLCDPDTPVHLPPGHDSQAIRDWITFHTGAPLADPDGAAFALGTWDALAPQTFPLGTPEYPDRSTTLIVELPALAPEGATLRGPGIRDTARLSLPETERFARNAALFPLGNDFFFTAGPHIAALPRSTRVS</sequence>
<dbReference type="STRING" id="1917485.BOO69_14610"/>
<dbReference type="GO" id="GO:0019634">
    <property type="term" value="P:organic phosphonate metabolic process"/>
    <property type="evidence" value="ECO:0007669"/>
    <property type="project" value="InterPro"/>
</dbReference>
<dbReference type="RefSeq" id="WP_071972851.1">
    <property type="nucleotide sequence ID" value="NZ_CP018076.1"/>
</dbReference>